<dbReference type="EMBL" id="JEMB01001018">
    <property type="protein sequence ID" value="KYF91459.1"/>
    <property type="molecule type" value="Genomic_DNA"/>
</dbReference>
<proteinExistence type="predicted"/>
<name>A0A150SGC9_SORCE</name>
<evidence type="ECO:0000313" key="1">
    <source>
        <dbReference type="EMBL" id="KYF91459.1"/>
    </source>
</evidence>
<gene>
    <name evidence="1" type="ORF">BE17_37210</name>
</gene>
<comment type="caution">
    <text evidence="1">The sequence shown here is derived from an EMBL/GenBank/DDBJ whole genome shotgun (WGS) entry which is preliminary data.</text>
</comment>
<sequence>MKTECLHILFACRDSLGKLIIHMTPGDGEIDDFDRLVQCRDRVSAIIGAVIAKEFKSVTEGLMASIDQLATATAKLGKVQQTIEGTRQAIQIADEVIKLVIQILAVV</sequence>
<dbReference type="AlphaFoldDB" id="A0A150SGC9"/>
<reference evidence="1 2" key="1">
    <citation type="submission" date="2014-02" db="EMBL/GenBank/DDBJ databases">
        <title>The small core and large imbalanced accessory genome model reveals a collaborative survival strategy of Sorangium cellulosum strains in nature.</title>
        <authorList>
            <person name="Han K."/>
            <person name="Peng R."/>
            <person name="Blom J."/>
            <person name="Li Y.-Z."/>
        </authorList>
    </citation>
    <scope>NUCLEOTIDE SEQUENCE [LARGE SCALE GENOMIC DNA]</scope>
    <source>
        <strain evidence="1 2">So0011-07</strain>
    </source>
</reference>
<evidence type="ECO:0000313" key="2">
    <source>
        <dbReference type="Proteomes" id="UP000075635"/>
    </source>
</evidence>
<accession>A0A150SGC9</accession>
<organism evidence="1 2">
    <name type="scientific">Sorangium cellulosum</name>
    <name type="common">Polyangium cellulosum</name>
    <dbReference type="NCBI Taxonomy" id="56"/>
    <lineage>
        <taxon>Bacteria</taxon>
        <taxon>Pseudomonadati</taxon>
        <taxon>Myxococcota</taxon>
        <taxon>Polyangia</taxon>
        <taxon>Polyangiales</taxon>
        <taxon>Polyangiaceae</taxon>
        <taxon>Sorangium</taxon>
    </lineage>
</organism>
<protein>
    <submittedName>
        <fullName evidence="1">Uncharacterized protein</fullName>
    </submittedName>
</protein>
<dbReference type="Proteomes" id="UP000075635">
    <property type="component" value="Unassembled WGS sequence"/>
</dbReference>